<sequence>MSTSSTRMAFIDELVKVNRQIRTLFNARAKSFGLTHSRARLILHLAKNGEATQTQLADAMDVEQPTMVRLIDGLEKIGLLERQVMENDRRSKRVVLTEAASTQADGVLSFSNQLRNEILEEIDEEDLLAAIRVLRAVSGKIGDVS</sequence>
<keyword evidence="6" id="KW-1185">Reference proteome</keyword>
<keyword evidence="2" id="KW-0238">DNA-binding</keyword>
<dbReference type="PANTHER" id="PTHR42756:SF1">
    <property type="entry name" value="TRANSCRIPTIONAL REPRESSOR OF EMRAB OPERON"/>
    <property type="match status" value="1"/>
</dbReference>
<evidence type="ECO:0000256" key="1">
    <source>
        <dbReference type="ARBA" id="ARBA00023015"/>
    </source>
</evidence>
<dbReference type="InterPro" id="IPR036390">
    <property type="entry name" value="WH_DNA-bd_sf"/>
</dbReference>
<name>A0A8J2YEU8_9RHOB</name>
<dbReference type="PROSITE" id="PS50995">
    <property type="entry name" value="HTH_MARR_2"/>
    <property type="match status" value="1"/>
</dbReference>
<dbReference type="Pfam" id="PF01047">
    <property type="entry name" value="MarR"/>
    <property type="match status" value="1"/>
</dbReference>
<accession>A0A8J2YEU8</accession>
<dbReference type="RefSeq" id="WP_188409175.1">
    <property type="nucleotide sequence ID" value="NZ_BMCP01000002.1"/>
</dbReference>
<organism evidence="5 6">
    <name type="scientific">Agaricicola taiwanensis</name>
    <dbReference type="NCBI Taxonomy" id="591372"/>
    <lineage>
        <taxon>Bacteria</taxon>
        <taxon>Pseudomonadati</taxon>
        <taxon>Pseudomonadota</taxon>
        <taxon>Alphaproteobacteria</taxon>
        <taxon>Rhodobacterales</taxon>
        <taxon>Paracoccaceae</taxon>
        <taxon>Agaricicola</taxon>
    </lineage>
</organism>
<dbReference type="SUPFAM" id="SSF46785">
    <property type="entry name" value="Winged helix' DNA-binding domain"/>
    <property type="match status" value="1"/>
</dbReference>
<feature type="domain" description="HTH marR-type" evidence="4">
    <location>
        <begin position="7"/>
        <end position="143"/>
    </location>
</feature>
<dbReference type="InterPro" id="IPR000835">
    <property type="entry name" value="HTH_MarR-typ"/>
</dbReference>
<evidence type="ECO:0000259" key="4">
    <source>
        <dbReference type="PROSITE" id="PS50995"/>
    </source>
</evidence>
<protein>
    <submittedName>
        <fullName evidence="5">MarR family transcriptional regulator</fullName>
    </submittedName>
</protein>
<evidence type="ECO:0000256" key="3">
    <source>
        <dbReference type="ARBA" id="ARBA00023163"/>
    </source>
</evidence>
<dbReference type="EMBL" id="BMCP01000002">
    <property type="protein sequence ID" value="GGE38905.1"/>
    <property type="molecule type" value="Genomic_DNA"/>
</dbReference>
<reference evidence="5" key="1">
    <citation type="journal article" date="2014" name="Int. J. Syst. Evol. Microbiol.">
        <title>Complete genome sequence of Corynebacterium casei LMG S-19264T (=DSM 44701T), isolated from a smear-ripened cheese.</title>
        <authorList>
            <consortium name="US DOE Joint Genome Institute (JGI-PGF)"/>
            <person name="Walter F."/>
            <person name="Albersmeier A."/>
            <person name="Kalinowski J."/>
            <person name="Ruckert C."/>
        </authorList>
    </citation>
    <scope>NUCLEOTIDE SEQUENCE</scope>
    <source>
        <strain evidence="5">CCM 7684</strain>
    </source>
</reference>
<dbReference type="SMART" id="SM00347">
    <property type="entry name" value="HTH_MARR"/>
    <property type="match status" value="1"/>
</dbReference>
<dbReference type="PRINTS" id="PR00598">
    <property type="entry name" value="HTHMARR"/>
</dbReference>
<dbReference type="InterPro" id="IPR036388">
    <property type="entry name" value="WH-like_DNA-bd_sf"/>
</dbReference>
<dbReference type="Proteomes" id="UP000602745">
    <property type="component" value="Unassembled WGS sequence"/>
</dbReference>
<dbReference type="GO" id="GO:0003700">
    <property type="term" value="F:DNA-binding transcription factor activity"/>
    <property type="evidence" value="ECO:0007669"/>
    <property type="project" value="InterPro"/>
</dbReference>
<reference evidence="5" key="2">
    <citation type="submission" date="2020-09" db="EMBL/GenBank/DDBJ databases">
        <authorList>
            <person name="Sun Q."/>
            <person name="Sedlacek I."/>
        </authorList>
    </citation>
    <scope>NUCLEOTIDE SEQUENCE</scope>
    <source>
        <strain evidence="5">CCM 7684</strain>
    </source>
</reference>
<evidence type="ECO:0000313" key="5">
    <source>
        <dbReference type="EMBL" id="GGE38905.1"/>
    </source>
</evidence>
<dbReference type="AlphaFoldDB" id="A0A8J2YEU8"/>
<evidence type="ECO:0000256" key="2">
    <source>
        <dbReference type="ARBA" id="ARBA00023125"/>
    </source>
</evidence>
<proteinExistence type="predicted"/>
<keyword evidence="3" id="KW-0804">Transcription</keyword>
<dbReference type="Gene3D" id="1.10.10.10">
    <property type="entry name" value="Winged helix-like DNA-binding domain superfamily/Winged helix DNA-binding domain"/>
    <property type="match status" value="1"/>
</dbReference>
<gene>
    <name evidence="5" type="primary">slyA</name>
    <name evidence="5" type="ORF">GCM10007276_15280</name>
</gene>
<dbReference type="GO" id="GO:0003677">
    <property type="term" value="F:DNA binding"/>
    <property type="evidence" value="ECO:0007669"/>
    <property type="project" value="UniProtKB-KW"/>
</dbReference>
<evidence type="ECO:0000313" key="6">
    <source>
        <dbReference type="Proteomes" id="UP000602745"/>
    </source>
</evidence>
<dbReference type="PANTHER" id="PTHR42756">
    <property type="entry name" value="TRANSCRIPTIONAL REGULATOR, MARR"/>
    <property type="match status" value="1"/>
</dbReference>
<comment type="caution">
    <text evidence="5">The sequence shown here is derived from an EMBL/GenBank/DDBJ whole genome shotgun (WGS) entry which is preliminary data.</text>
</comment>
<keyword evidence="1" id="KW-0805">Transcription regulation</keyword>